<feature type="compositionally biased region" description="Basic residues" evidence="1">
    <location>
        <begin position="371"/>
        <end position="381"/>
    </location>
</feature>
<feature type="region of interest" description="Disordered" evidence="1">
    <location>
        <begin position="227"/>
        <end position="257"/>
    </location>
</feature>
<feature type="compositionally biased region" description="Low complexity" evidence="1">
    <location>
        <begin position="227"/>
        <end position="236"/>
    </location>
</feature>
<keyword evidence="3" id="KW-1185">Reference proteome</keyword>
<feature type="region of interest" description="Disordered" evidence="1">
    <location>
        <begin position="921"/>
        <end position="976"/>
    </location>
</feature>
<evidence type="ECO:0000256" key="1">
    <source>
        <dbReference type="SAM" id="MobiDB-lite"/>
    </source>
</evidence>
<feature type="region of interest" description="Disordered" evidence="1">
    <location>
        <begin position="130"/>
        <end position="177"/>
    </location>
</feature>
<feature type="compositionally biased region" description="Polar residues" evidence="1">
    <location>
        <begin position="552"/>
        <end position="562"/>
    </location>
</feature>
<feature type="compositionally biased region" description="Basic residues" evidence="1">
    <location>
        <begin position="646"/>
        <end position="667"/>
    </location>
</feature>
<feature type="compositionally biased region" description="Low complexity" evidence="1">
    <location>
        <begin position="668"/>
        <end position="683"/>
    </location>
</feature>
<feature type="region of interest" description="Disordered" evidence="1">
    <location>
        <begin position="749"/>
        <end position="788"/>
    </location>
</feature>
<dbReference type="Proteomes" id="UP001516023">
    <property type="component" value="Unassembled WGS sequence"/>
</dbReference>
<feature type="compositionally biased region" description="Basic residues" evidence="1">
    <location>
        <begin position="928"/>
        <end position="945"/>
    </location>
</feature>
<feature type="compositionally biased region" description="Polar residues" evidence="1">
    <location>
        <begin position="950"/>
        <end position="960"/>
    </location>
</feature>
<feature type="region of interest" description="Disordered" evidence="1">
    <location>
        <begin position="494"/>
        <end position="683"/>
    </location>
</feature>
<feature type="compositionally biased region" description="Low complexity" evidence="1">
    <location>
        <begin position="139"/>
        <end position="152"/>
    </location>
</feature>
<feature type="region of interest" description="Disordered" evidence="1">
    <location>
        <begin position="331"/>
        <end position="405"/>
    </location>
</feature>
<evidence type="ECO:0000313" key="2">
    <source>
        <dbReference type="EMBL" id="KAL3805927.1"/>
    </source>
</evidence>
<proteinExistence type="predicted"/>
<comment type="caution">
    <text evidence="2">The sequence shown here is derived from an EMBL/GenBank/DDBJ whole genome shotgun (WGS) entry which is preliminary data.</text>
</comment>
<feature type="compositionally biased region" description="Polar residues" evidence="1">
    <location>
        <begin position="1"/>
        <end position="10"/>
    </location>
</feature>
<dbReference type="EMBL" id="JABMIG020000001">
    <property type="protein sequence ID" value="KAL3805927.1"/>
    <property type="molecule type" value="Genomic_DNA"/>
</dbReference>
<gene>
    <name evidence="2" type="ORF">HJC23_007888</name>
</gene>
<feature type="compositionally biased region" description="Basic residues" evidence="1">
    <location>
        <begin position="809"/>
        <end position="822"/>
    </location>
</feature>
<feature type="region of interest" description="Disordered" evidence="1">
    <location>
        <begin position="439"/>
        <end position="463"/>
    </location>
</feature>
<protein>
    <submittedName>
        <fullName evidence="2">Uncharacterized protein</fullName>
    </submittedName>
</protein>
<dbReference type="AlphaFoldDB" id="A0ABD3R182"/>
<feature type="compositionally biased region" description="Pro residues" evidence="1">
    <location>
        <begin position="768"/>
        <end position="782"/>
    </location>
</feature>
<feature type="compositionally biased region" description="Low complexity" evidence="1">
    <location>
        <begin position="515"/>
        <end position="524"/>
    </location>
</feature>
<organism evidence="2 3">
    <name type="scientific">Cyclotella cryptica</name>
    <dbReference type="NCBI Taxonomy" id="29204"/>
    <lineage>
        <taxon>Eukaryota</taxon>
        <taxon>Sar</taxon>
        <taxon>Stramenopiles</taxon>
        <taxon>Ochrophyta</taxon>
        <taxon>Bacillariophyta</taxon>
        <taxon>Coscinodiscophyceae</taxon>
        <taxon>Thalassiosirophycidae</taxon>
        <taxon>Stephanodiscales</taxon>
        <taxon>Stephanodiscaceae</taxon>
        <taxon>Cyclotella</taxon>
    </lineage>
</organism>
<reference evidence="2 3" key="1">
    <citation type="journal article" date="2020" name="G3 (Bethesda)">
        <title>Improved Reference Genome for Cyclotella cryptica CCMP332, a Model for Cell Wall Morphogenesis, Salinity Adaptation, and Lipid Production in Diatoms (Bacillariophyta).</title>
        <authorList>
            <person name="Roberts W.R."/>
            <person name="Downey K.M."/>
            <person name="Ruck E.C."/>
            <person name="Traller J.C."/>
            <person name="Alverson A.J."/>
        </authorList>
    </citation>
    <scope>NUCLEOTIDE SEQUENCE [LARGE SCALE GENOMIC DNA]</scope>
    <source>
        <strain evidence="2 3">CCMP332</strain>
    </source>
</reference>
<name>A0ABD3R182_9STRA</name>
<feature type="compositionally biased region" description="Low complexity" evidence="1">
    <location>
        <begin position="619"/>
        <end position="631"/>
    </location>
</feature>
<evidence type="ECO:0000313" key="3">
    <source>
        <dbReference type="Proteomes" id="UP001516023"/>
    </source>
</evidence>
<feature type="compositionally biased region" description="Acidic residues" evidence="1">
    <location>
        <begin position="582"/>
        <end position="593"/>
    </location>
</feature>
<feature type="region of interest" description="Disordered" evidence="1">
    <location>
        <begin position="802"/>
        <end position="841"/>
    </location>
</feature>
<sequence length="976" mass="107317">MPPNSANASVAPTRLDTFNDEPSLHRPPVASASADTRRDRCSESAIHNEDLRNRKRRELCNLLERFYFSDDGTAGLMVDDEADSLSLSSNGFASIEHPHLPPPQDDPTTCALHPRVRRRNNRCPLCAAESTRDLKRRNSTGSGDSLGGLSRSDSQDASSAGANSMEGDRRPRNFSCSLAARGGDLGALAHSSLSPRDDESNEQLDYSMDQLLDPKWADALRQISARLSSRRSSNSLGDAAQDEREFGPEGVLRSSRSVTSMDEAILSQEDTLHPLPTFSNHCRLPPQSKSNRIHHGASYYGSLTQLRQVVEMATRSVGRFTPADDCEDFFLFNGDQDPDEENDDDRSISSMARSDRRNFAESKGRIFPVNQHRRQEKKNRRWSSGGKLMTDDALMPPGNRVESGFASVPLPQEAETPSHASPQYPPTVIHLGADTVSTSLSGSDSSLTLSLSSRESSGGSSSSLVMGAVEDAAVSNAAASNAAVSNAAALVSKEKEHTNSPTSVLDDMAFTQATSSSPRSPCTSSREEEEEEEPIPFGPPFTSVATAASDLKWNSNQEQSHVPKSKKQDTPSFIHLEKIVVEDVDGDSQDDEATVVAEDITTPPQARAKIIESSNHLQAASRAPHAAASRPSRMESSFITALVHNARARSRSRSRARSRSKSRRRKSTNSLSRSLNESTNSTSTVVAAAEAAAVYESVYDHLLQDDFSSDPIEAELGQEKNEQSYLDEEMEQGDYWHEVDDELVIPAREDQEPSSTTSTPTHNEELSPPRPVHHVPPPPPGIRGPIVHPQYKLGDVAREEDMIVFPSSKSHKNRRSRRSRRRHESDDDASDEEDHNHRSSSAKELIVQAIGQLSHLDAAFVRRSDGSWTYALVADGNENEIRFVVNDRGSTKSFPKSLWGSSVRRIRVLTQRQGDRFVYKDGTTNPGARRKRSIARGRSRSKGKGRLVSPSPTRRNNNVLNIPATIMEEARPRSKR</sequence>
<feature type="region of interest" description="Disordered" evidence="1">
    <location>
        <begin position="1"/>
        <end position="42"/>
    </location>
</feature>
<feature type="compositionally biased region" description="Basic and acidic residues" evidence="1">
    <location>
        <begin position="353"/>
        <end position="364"/>
    </location>
</feature>
<accession>A0ABD3R182</accession>